<keyword evidence="6" id="KW-1185">Reference proteome</keyword>
<dbReference type="GO" id="GO:0110001">
    <property type="term" value="C:toxin-antitoxin complex"/>
    <property type="evidence" value="ECO:0007669"/>
    <property type="project" value="InterPro"/>
</dbReference>
<keyword evidence="2" id="KW-0540">Nuclease</keyword>
<dbReference type="InterPro" id="IPR037038">
    <property type="entry name" value="HepT-like_sf"/>
</dbReference>
<evidence type="ECO:0000256" key="1">
    <source>
        <dbReference type="ARBA" id="ARBA00022649"/>
    </source>
</evidence>
<organism evidence="5 6">
    <name type="scientific">Thermoclostridium caenicola</name>
    <dbReference type="NCBI Taxonomy" id="659425"/>
    <lineage>
        <taxon>Bacteria</taxon>
        <taxon>Bacillati</taxon>
        <taxon>Bacillota</taxon>
        <taxon>Clostridia</taxon>
        <taxon>Eubacteriales</taxon>
        <taxon>Oscillospiraceae</taxon>
        <taxon>Thermoclostridium</taxon>
    </lineage>
</organism>
<name>A0A1M6B7R9_9FIRM</name>
<dbReference type="Pfam" id="PF01934">
    <property type="entry name" value="HepT-like"/>
    <property type="match status" value="1"/>
</dbReference>
<dbReference type="PANTHER" id="PTHR33397:SF5">
    <property type="entry name" value="RNASE YUTE-RELATED"/>
    <property type="match status" value="1"/>
</dbReference>
<dbReference type="InterPro" id="IPR008201">
    <property type="entry name" value="HepT-like"/>
</dbReference>
<dbReference type="SUPFAM" id="SSF160980">
    <property type="entry name" value="SSO1389-like"/>
    <property type="match status" value="1"/>
</dbReference>
<evidence type="ECO:0000256" key="2">
    <source>
        <dbReference type="ARBA" id="ARBA00022722"/>
    </source>
</evidence>
<evidence type="ECO:0000256" key="4">
    <source>
        <dbReference type="ARBA" id="ARBA00024207"/>
    </source>
</evidence>
<dbReference type="Proteomes" id="UP000324781">
    <property type="component" value="Unassembled WGS sequence"/>
</dbReference>
<dbReference type="AlphaFoldDB" id="A0A1M6B7R9"/>
<gene>
    <name evidence="5" type="ORF">SAMN05444373_100297</name>
</gene>
<reference evidence="5 6" key="1">
    <citation type="submission" date="2016-11" db="EMBL/GenBank/DDBJ databases">
        <authorList>
            <person name="Varghese N."/>
            <person name="Submissions S."/>
        </authorList>
    </citation>
    <scope>NUCLEOTIDE SEQUENCE [LARGE SCALE GENOMIC DNA]</scope>
    <source>
        <strain evidence="5 6">DSM 19027</strain>
    </source>
</reference>
<keyword evidence="3" id="KW-0378">Hydrolase</keyword>
<dbReference type="RefSeq" id="WP_188118302.1">
    <property type="nucleotide sequence ID" value="NZ_DAONMB010000167.1"/>
</dbReference>
<keyword evidence="1" id="KW-1277">Toxin-antitoxin system</keyword>
<protein>
    <submittedName>
        <fullName evidence="5">Uncharacterized conserved protein YutE, UPF0331/DUF86 family</fullName>
    </submittedName>
</protein>
<dbReference type="EMBL" id="FQZP01000002">
    <property type="protein sequence ID" value="SHI44697.1"/>
    <property type="molecule type" value="Genomic_DNA"/>
</dbReference>
<dbReference type="Gene3D" id="1.20.120.580">
    <property type="entry name" value="bsu32300-like"/>
    <property type="match status" value="1"/>
</dbReference>
<evidence type="ECO:0000256" key="3">
    <source>
        <dbReference type="ARBA" id="ARBA00022801"/>
    </source>
</evidence>
<evidence type="ECO:0000313" key="5">
    <source>
        <dbReference type="EMBL" id="SHI44697.1"/>
    </source>
</evidence>
<accession>A0A1M6B7R9</accession>
<sequence>MGSKAEIAEKLDEMVKLFGRFRKFASEVTHKTYRESPPIRHILKQEIRQIVESATEINNLILAGIRPSPERDYFNSFMELAENGIIDKSYALQIASSTGIRNLLAHGYDKADDEAIYRSIPDMISSYERYFEQIAAYLGR</sequence>
<dbReference type="GO" id="GO:0004540">
    <property type="term" value="F:RNA nuclease activity"/>
    <property type="evidence" value="ECO:0007669"/>
    <property type="project" value="InterPro"/>
</dbReference>
<proteinExistence type="inferred from homology"/>
<dbReference type="PANTHER" id="PTHR33397">
    <property type="entry name" value="UPF0331 PROTEIN YUTE"/>
    <property type="match status" value="1"/>
</dbReference>
<comment type="similarity">
    <text evidence="4">Belongs to the HepT RNase toxin family.</text>
</comment>
<evidence type="ECO:0000313" key="6">
    <source>
        <dbReference type="Proteomes" id="UP000324781"/>
    </source>
</evidence>
<dbReference type="GO" id="GO:0016787">
    <property type="term" value="F:hydrolase activity"/>
    <property type="evidence" value="ECO:0007669"/>
    <property type="project" value="UniProtKB-KW"/>
</dbReference>
<dbReference type="InterPro" id="IPR052379">
    <property type="entry name" value="Type_VII_TA_RNase"/>
</dbReference>